<dbReference type="SUPFAM" id="SSF51971">
    <property type="entry name" value="Nucleotide-binding domain"/>
    <property type="match status" value="1"/>
</dbReference>
<dbReference type="OrthoDB" id="7818064at2"/>
<proteinExistence type="predicted"/>
<evidence type="ECO:0000256" key="1">
    <source>
        <dbReference type="ARBA" id="ARBA00023002"/>
    </source>
</evidence>
<keyword evidence="1" id="KW-0560">Oxidoreductase</keyword>
<keyword evidence="4" id="KW-1185">Reference proteome</keyword>
<sequence length="348" mass="35310">MASGITVVGGGIFGLACAWELARRGARVRLIEADRLGAGSSGGTVGALAPHVPEPWNDKKALQRDALVAAEGWWAEVAAAGGVDPGYGRTGRLQPLVEGPALDDRIAAARARWRGFAMWREAAPRGPLVPDSATGWLADDITARIAPRRALAALAAAIRAAGGEIVEGAGAQHPDRLDAGGGPVIWATGAPGLADLSADLGRAMGNGVKGQSALLGFAAPDAPQVFADGLHIVPHADGTVAIGSTSERDAVTPGPDAQLDALIARAVAICPALAGAEVIDRWAGVRPRALSRAPLVGAWPGRPGHFIANGGFKIGFAMAPPVAGMLADLLLTGADRIPAGFHPDERPA</sequence>
<evidence type="ECO:0000259" key="2">
    <source>
        <dbReference type="Pfam" id="PF01266"/>
    </source>
</evidence>
<dbReference type="STRING" id="1545044.SAMN05444276_10732"/>
<accession>A0A1H3BZ45</accession>
<dbReference type="InterPro" id="IPR036188">
    <property type="entry name" value="FAD/NAD-bd_sf"/>
</dbReference>
<dbReference type="InterPro" id="IPR006076">
    <property type="entry name" value="FAD-dep_OxRdtase"/>
</dbReference>
<evidence type="ECO:0000313" key="4">
    <source>
        <dbReference type="Proteomes" id="UP000182944"/>
    </source>
</evidence>
<protein>
    <submittedName>
        <fullName evidence="3">Glycine/D-amino acid oxidase</fullName>
    </submittedName>
</protein>
<feature type="domain" description="FAD dependent oxidoreductase" evidence="2">
    <location>
        <begin position="5"/>
        <end position="329"/>
    </location>
</feature>
<dbReference type="PANTHER" id="PTHR13847">
    <property type="entry name" value="SARCOSINE DEHYDROGENASE-RELATED"/>
    <property type="match status" value="1"/>
</dbReference>
<dbReference type="GO" id="GO:0016491">
    <property type="term" value="F:oxidoreductase activity"/>
    <property type="evidence" value="ECO:0007669"/>
    <property type="project" value="UniProtKB-KW"/>
</dbReference>
<dbReference type="AlphaFoldDB" id="A0A1H3BZ45"/>
<dbReference type="Proteomes" id="UP000182944">
    <property type="component" value="Unassembled WGS sequence"/>
</dbReference>
<dbReference type="Gene3D" id="3.30.9.10">
    <property type="entry name" value="D-Amino Acid Oxidase, subunit A, domain 2"/>
    <property type="match status" value="1"/>
</dbReference>
<evidence type="ECO:0000313" key="3">
    <source>
        <dbReference type="EMBL" id="SDX47071.1"/>
    </source>
</evidence>
<name>A0A1H3BZ45_9RHOB</name>
<dbReference type="Gene3D" id="3.50.50.60">
    <property type="entry name" value="FAD/NAD(P)-binding domain"/>
    <property type="match status" value="1"/>
</dbReference>
<dbReference type="Pfam" id="PF01266">
    <property type="entry name" value="DAO"/>
    <property type="match status" value="1"/>
</dbReference>
<organism evidence="3 4">
    <name type="scientific">Paracoccus sanguinis</name>
    <dbReference type="NCBI Taxonomy" id="1545044"/>
    <lineage>
        <taxon>Bacteria</taxon>
        <taxon>Pseudomonadati</taxon>
        <taxon>Pseudomonadota</taxon>
        <taxon>Alphaproteobacteria</taxon>
        <taxon>Rhodobacterales</taxon>
        <taxon>Paracoccaceae</taxon>
        <taxon>Paracoccus</taxon>
    </lineage>
</organism>
<dbReference type="RefSeq" id="WP_036733346.1">
    <property type="nucleotide sequence ID" value="NZ_FNNA01000007.1"/>
</dbReference>
<reference evidence="4" key="1">
    <citation type="submission" date="2016-10" db="EMBL/GenBank/DDBJ databases">
        <authorList>
            <person name="Varghese N."/>
            <person name="Submissions S."/>
        </authorList>
    </citation>
    <scope>NUCLEOTIDE SEQUENCE [LARGE SCALE GENOMIC DNA]</scope>
    <source>
        <strain evidence="4">DSM 29303</strain>
    </source>
</reference>
<dbReference type="PANTHER" id="PTHR13847:SF289">
    <property type="entry name" value="GLYCINE OXIDASE"/>
    <property type="match status" value="1"/>
</dbReference>
<dbReference type="GO" id="GO:0005737">
    <property type="term" value="C:cytoplasm"/>
    <property type="evidence" value="ECO:0007669"/>
    <property type="project" value="TreeGrafter"/>
</dbReference>
<dbReference type="EMBL" id="FNNA01000007">
    <property type="protein sequence ID" value="SDX47071.1"/>
    <property type="molecule type" value="Genomic_DNA"/>
</dbReference>
<gene>
    <name evidence="3" type="ORF">SAMN05444276_10732</name>
</gene>